<dbReference type="GO" id="GO:0016779">
    <property type="term" value="F:nucleotidyltransferase activity"/>
    <property type="evidence" value="ECO:0007669"/>
    <property type="project" value="InterPro"/>
</dbReference>
<evidence type="ECO:0000313" key="3">
    <source>
        <dbReference type="EMBL" id="SFG27959.1"/>
    </source>
</evidence>
<dbReference type="RefSeq" id="WP_092284013.1">
    <property type="nucleotide sequence ID" value="NZ_FOPJ01000002.1"/>
</dbReference>
<evidence type="ECO:0000313" key="4">
    <source>
        <dbReference type="Proteomes" id="UP000199065"/>
    </source>
</evidence>
<accession>A0A1I2QKX0</accession>
<protein>
    <recommendedName>
        <fullName evidence="2">Adenylyl/Guanylyl and SMODS C-terminal sensor domain-containing protein</fullName>
    </recommendedName>
</protein>
<dbReference type="AlphaFoldDB" id="A0A1I2QKX0"/>
<dbReference type="Pfam" id="PF18134">
    <property type="entry name" value="AGS_C"/>
    <property type="match status" value="1"/>
</dbReference>
<reference evidence="3 4" key="1">
    <citation type="submission" date="2016-10" db="EMBL/GenBank/DDBJ databases">
        <authorList>
            <person name="de Groot N.N."/>
        </authorList>
    </citation>
    <scope>NUCLEOTIDE SEQUENCE [LARGE SCALE GENOMIC DNA]</scope>
    <source>
        <strain>J11</strain>
        <strain evidence="4">PG 39</strain>
    </source>
</reference>
<dbReference type="InterPro" id="IPR040511">
    <property type="entry name" value="AGS_C"/>
</dbReference>
<dbReference type="Pfam" id="PF18144">
    <property type="entry name" value="SMODS"/>
    <property type="match status" value="1"/>
</dbReference>
<dbReference type="Proteomes" id="UP000199065">
    <property type="component" value="Unassembled WGS sequence"/>
</dbReference>
<gene>
    <name evidence="3" type="ORF">SAMN05660282_00464</name>
</gene>
<dbReference type="OrthoDB" id="3328101at2"/>
<evidence type="ECO:0000259" key="2">
    <source>
        <dbReference type="Pfam" id="PF18134"/>
    </source>
</evidence>
<sequence>MSSARILFDQTLSNLKVTNAEVIAKRRQEITKALNRHFRDSESEESNCLMVGSYGRHTAINGVSDLDMLYILPDSIREDYNKEAGPYKALKATKDAIAGHYSRTKTQVDRLVVVVDFNDFKFEVQPVFENADGSFDYPDTVADTWKTTKPRAEIDEMRRANELTDGNARTICRLARAWKRKHEVPMNGLLIDSLAVRFLNESKDYDTRATKPDYMMRDFFAFLAELPRQPTFAALGSNQRIKVKQNFQAKAKRAMELSDKAIDAVDEGATAKKWRRVFGRFVPLPNDGRAASKEEYKDTEEFIEDYYTVGIEYTLQIECKVTQNGFRPYSLRQMLKDKIFLRPNKKLDFWIEHTNTPEPYAVRWKVLNRGHVARQRDTIRGQIIKGRGARTHVEYTEFSGAHYVECYLIKGNTVVAKDHLEVPISTHDR</sequence>
<dbReference type="EMBL" id="FOPJ01000002">
    <property type="protein sequence ID" value="SFG27959.1"/>
    <property type="molecule type" value="Genomic_DNA"/>
</dbReference>
<dbReference type="GO" id="GO:0051607">
    <property type="term" value="P:defense response to virus"/>
    <property type="evidence" value="ECO:0007669"/>
    <property type="project" value="UniProtKB-KW"/>
</dbReference>
<dbReference type="Gene3D" id="3.30.460.10">
    <property type="entry name" value="Beta Polymerase, domain 2"/>
    <property type="match status" value="1"/>
</dbReference>
<keyword evidence="1" id="KW-0051">Antiviral defense</keyword>
<dbReference type="InterPro" id="IPR043519">
    <property type="entry name" value="NT_sf"/>
</dbReference>
<dbReference type="CDD" id="cd05400">
    <property type="entry name" value="NT_2-5OAS_ClassI-CCAase"/>
    <property type="match status" value="1"/>
</dbReference>
<organism evidence="3 4">
    <name type="scientific">Corynebacterium spheniscorum</name>
    <dbReference type="NCBI Taxonomy" id="185761"/>
    <lineage>
        <taxon>Bacteria</taxon>
        <taxon>Bacillati</taxon>
        <taxon>Actinomycetota</taxon>
        <taxon>Actinomycetes</taxon>
        <taxon>Mycobacteriales</taxon>
        <taxon>Corynebacteriaceae</taxon>
        <taxon>Corynebacterium</taxon>
    </lineage>
</organism>
<keyword evidence="4" id="KW-1185">Reference proteome</keyword>
<feature type="domain" description="Adenylyl/Guanylyl and SMODS C-terminal sensor" evidence="2">
    <location>
        <begin position="297"/>
        <end position="425"/>
    </location>
</feature>
<proteinExistence type="predicted"/>
<dbReference type="SUPFAM" id="SSF81301">
    <property type="entry name" value="Nucleotidyltransferase"/>
    <property type="match status" value="1"/>
</dbReference>
<name>A0A1I2QKX0_9CORY</name>
<dbReference type="STRING" id="185761.SAMN05660282_00464"/>
<dbReference type="InterPro" id="IPR006116">
    <property type="entry name" value="NT_2-5OAS_ClassI-CCAase"/>
</dbReference>
<evidence type="ECO:0000256" key="1">
    <source>
        <dbReference type="ARBA" id="ARBA00023118"/>
    </source>
</evidence>